<accession>A0AAV1JG34</accession>
<sequence>MEQRLSVVTSSKDGECICIPAGVQGGSIRPIAVACCASDVRPPAARAFEFRRENERFVYKLISILDASVY</sequence>
<organism evidence="1 2">
    <name type="scientific">Leptosia nina</name>
    <dbReference type="NCBI Taxonomy" id="320188"/>
    <lineage>
        <taxon>Eukaryota</taxon>
        <taxon>Metazoa</taxon>
        <taxon>Ecdysozoa</taxon>
        <taxon>Arthropoda</taxon>
        <taxon>Hexapoda</taxon>
        <taxon>Insecta</taxon>
        <taxon>Pterygota</taxon>
        <taxon>Neoptera</taxon>
        <taxon>Endopterygota</taxon>
        <taxon>Lepidoptera</taxon>
        <taxon>Glossata</taxon>
        <taxon>Ditrysia</taxon>
        <taxon>Papilionoidea</taxon>
        <taxon>Pieridae</taxon>
        <taxon>Pierinae</taxon>
        <taxon>Leptosia</taxon>
    </lineage>
</organism>
<protein>
    <submittedName>
        <fullName evidence="1">Uncharacterized protein</fullName>
    </submittedName>
</protein>
<keyword evidence="2" id="KW-1185">Reference proteome</keyword>
<dbReference type="Proteomes" id="UP001497472">
    <property type="component" value="Unassembled WGS sequence"/>
</dbReference>
<proteinExistence type="predicted"/>
<dbReference type="EMBL" id="CAVLEF010000010">
    <property type="protein sequence ID" value="CAK1548314.1"/>
    <property type="molecule type" value="Genomic_DNA"/>
</dbReference>
<reference evidence="1 2" key="1">
    <citation type="submission" date="2023-11" db="EMBL/GenBank/DDBJ databases">
        <authorList>
            <person name="Okamura Y."/>
        </authorList>
    </citation>
    <scope>NUCLEOTIDE SEQUENCE [LARGE SCALE GENOMIC DNA]</scope>
</reference>
<evidence type="ECO:0000313" key="1">
    <source>
        <dbReference type="EMBL" id="CAK1548314.1"/>
    </source>
</evidence>
<dbReference type="AlphaFoldDB" id="A0AAV1JG34"/>
<name>A0AAV1JG34_9NEOP</name>
<comment type="caution">
    <text evidence="1">The sequence shown here is derived from an EMBL/GenBank/DDBJ whole genome shotgun (WGS) entry which is preliminary data.</text>
</comment>
<gene>
    <name evidence="1" type="ORF">LNINA_LOCUS7720</name>
</gene>
<evidence type="ECO:0000313" key="2">
    <source>
        <dbReference type="Proteomes" id="UP001497472"/>
    </source>
</evidence>